<organism evidence="1 2">
    <name type="scientific">Phaeosphaeria nodorum (strain SN15 / ATCC MYA-4574 / FGSC 10173)</name>
    <name type="common">Glume blotch fungus</name>
    <name type="synonym">Parastagonospora nodorum</name>
    <dbReference type="NCBI Taxonomy" id="321614"/>
    <lineage>
        <taxon>Eukaryota</taxon>
        <taxon>Fungi</taxon>
        <taxon>Dikarya</taxon>
        <taxon>Ascomycota</taxon>
        <taxon>Pezizomycotina</taxon>
        <taxon>Dothideomycetes</taxon>
        <taxon>Pleosporomycetidae</taxon>
        <taxon>Pleosporales</taxon>
        <taxon>Pleosporineae</taxon>
        <taxon>Phaeosphaeriaceae</taxon>
        <taxon>Parastagonospora</taxon>
    </lineage>
</organism>
<dbReference type="GeneID" id="5970237"/>
<reference evidence="2" key="1">
    <citation type="journal article" date="2007" name="Plant Cell">
        <title>Dothideomycete-plant interactions illuminated by genome sequencing and EST analysis of the wheat pathogen Stagonospora nodorum.</title>
        <authorList>
            <person name="Hane J.K."/>
            <person name="Lowe R.G."/>
            <person name="Solomon P.S."/>
            <person name="Tan K.C."/>
            <person name="Schoch C.L."/>
            <person name="Spatafora J.W."/>
            <person name="Crous P.W."/>
            <person name="Kodira C."/>
            <person name="Birren B.W."/>
            <person name="Galagan J.E."/>
            <person name="Torriani S.F."/>
            <person name="McDonald B.A."/>
            <person name="Oliver R.P."/>
        </authorList>
    </citation>
    <scope>NUCLEOTIDE SEQUENCE [LARGE SCALE GENOMIC DNA]</scope>
    <source>
        <strain evidence="2">SN15 / ATCC MYA-4574 / FGSC 10173</strain>
    </source>
</reference>
<gene>
    <name evidence="1" type="ORF">SNOG_02784</name>
</gene>
<dbReference type="AlphaFoldDB" id="Q0UZN0"/>
<evidence type="ECO:0000313" key="1">
    <source>
        <dbReference type="EMBL" id="EAT89515.1"/>
    </source>
</evidence>
<dbReference type="KEGG" id="pno:SNOG_02784"/>
<dbReference type="RefSeq" id="XP_001793380.1">
    <property type="nucleotide sequence ID" value="XM_001793328.1"/>
</dbReference>
<dbReference type="VEuPathDB" id="FungiDB:JI435_431690"/>
<proteinExistence type="predicted"/>
<dbReference type="Proteomes" id="UP000001055">
    <property type="component" value="Unassembled WGS sequence"/>
</dbReference>
<evidence type="ECO:0000313" key="2">
    <source>
        <dbReference type="Proteomes" id="UP000001055"/>
    </source>
</evidence>
<protein>
    <submittedName>
        <fullName evidence="1">Uncharacterized protein</fullName>
    </submittedName>
</protein>
<dbReference type="EMBL" id="CH445328">
    <property type="protein sequence ID" value="EAT89515.1"/>
    <property type="molecule type" value="Genomic_DNA"/>
</dbReference>
<accession>Q0UZN0</accession>
<name>Q0UZN0_PHANO</name>
<dbReference type="InParanoid" id="Q0UZN0"/>
<sequence length="130" mass="14692">MACHASTLESVGSEERRLKRASAWTFDLEDSNCEGGYTQRQLPKERQLDGWSCAGAPPLSHTAPVKELRTAAYGRAGKYSELERTKELFGSPSLALDRRKSDLYPLRHATTDELTRARTKCRGDRAWRHL</sequence>